<protein>
    <recommendedName>
        <fullName evidence="3">Nose resistant-to-fluoxetine protein N-terminal domain-containing protein</fullName>
    </recommendedName>
</protein>
<proteinExistence type="predicted"/>
<feature type="transmembrane region" description="Helical" evidence="1">
    <location>
        <begin position="257"/>
        <end position="281"/>
    </location>
</feature>
<feature type="transmembrane region" description="Helical" evidence="1">
    <location>
        <begin position="388"/>
        <end position="407"/>
    </location>
</feature>
<evidence type="ECO:0000256" key="2">
    <source>
        <dbReference type="SAM" id="SignalP"/>
    </source>
</evidence>
<evidence type="ECO:0000313" key="5">
    <source>
        <dbReference type="Proteomes" id="UP001153712"/>
    </source>
</evidence>
<feature type="transmembrane region" description="Helical" evidence="1">
    <location>
        <begin position="746"/>
        <end position="779"/>
    </location>
</feature>
<feature type="transmembrane region" description="Helical" evidence="1">
    <location>
        <begin position="611"/>
        <end position="629"/>
    </location>
</feature>
<feature type="transmembrane region" description="Helical" evidence="1">
    <location>
        <begin position="427"/>
        <end position="450"/>
    </location>
</feature>
<dbReference type="InterPro" id="IPR052728">
    <property type="entry name" value="O2_lipid_transport_reg"/>
</dbReference>
<dbReference type="SMART" id="SM00703">
    <property type="entry name" value="NRF"/>
    <property type="match status" value="1"/>
</dbReference>
<keyword evidence="2" id="KW-0732">Signal</keyword>
<keyword evidence="1" id="KW-0812">Transmembrane</keyword>
<feature type="transmembrane region" description="Helical" evidence="1">
    <location>
        <begin position="569"/>
        <end position="591"/>
    </location>
</feature>
<feature type="transmembrane region" description="Helical" evidence="1">
    <location>
        <begin position="462"/>
        <end position="481"/>
    </location>
</feature>
<dbReference type="Pfam" id="PF01757">
    <property type="entry name" value="Acyl_transf_3"/>
    <property type="match status" value="1"/>
</dbReference>
<keyword evidence="1" id="KW-0472">Membrane</keyword>
<dbReference type="InterPro" id="IPR006621">
    <property type="entry name" value="Nose-resist-to-fluoxetine_N"/>
</dbReference>
<feature type="transmembrane region" description="Helical" evidence="1">
    <location>
        <begin position="712"/>
        <end position="734"/>
    </location>
</feature>
<feature type="transmembrane region" description="Helical" evidence="1">
    <location>
        <begin position="641"/>
        <end position="661"/>
    </location>
</feature>
<dbReference type="Pfam" id="PF20146">
    <property type="entry name" value="NRF"/>
    <property type="match status" value="1"/>
</dbReference>
<organism evidence="4 5">
    <name type="scientific">Phyllotreta striolata</name>
    <name type="common">Striped flea beetle</name>
    <name type="synonym">Crioceris striolata</name>
    <dbReference type="NCBI Taxonomy" id="444603"/>
    <lineage>
        <taxon>Eukaryota</taxon>
        <taxon>Metazoa</taxon>
        <taxon>Ecdysozoa</taxon>
        <taxon>Arthropoda</taxon>
        <taxon>Hexapoda</taxon>
        <taxon>Insecta</taxon>
        <taxon>Pterygota</taxon>
        <taxon>Neoptera</taxon>
        <taxon>Endopterygota</taxon>
        <taxon>Coleoptera</taxon>
        <taxon>Polyphaga</taxon>
        <taxon>Cucujiformia</taxon>
        <taxon>Chrysomeloidea</taxon>
        <taxon>Chrysomelidae</taxon>
        <taxon>Galerucinae</taxon>
        <taxon>Alticini</taxon>
        <taxon>Phyllotreta</taxon>
    </lineage>
</organism>
<gene>
    <name evidence="4" type="ORF">PHYEVI_LOCUS2951</name>
</gene>
<evidence type="ECO:0000313" key="4">
    <source>
        <dbReference type="EMBL" id="CAG9856530.1"/>
    </source>
</evidence>
<feature type="transmembrane region" description="Helical" evidence="1">
    <location>
        <begin position="541"/>
        <end position="562"/>
    </location>
</feature>
<keyword evidence="1" id="KW-1133">Transmembrane helix</keyword>
<dbReference type="InterPro" id="IPR002656">
    <property type="entry name" value="Acyl_transf_3_dom"/>
</dbReference>
<feature type="transmembrane region" description="Helical" evidence="1">
    <location>
        <begin position="681"/>
        <end position="700"/>
    </location>
</feature>
<evidence type="ECO:0000256" key="1">
    <source>
        <dbReference type="SAM" id="Phobius"/>
    </source>
</evidence>
<dbReference type="AlphaFoldDB" id="A0A9N9XLT8"/>
<dbReference type="PANTHER" id="PTHR11161">
    <property type="entry name" value="O-ACYLTRANSFERASE"/>
    <property type="match status" value="1"/>
</dbReference>
<feature type="chain" id="PRO_5040154766" description="Nose resistant-to-fluoxetine protein N-terminal domain-containing protein" evidence="2">
    <location>
        <begin position="17"/>
        <end position="796"/>
    </location>
</feature>
<evidence type="ECO:0000259" key="3">
    <source>
        <dbReference type="SMART" id="SM00703"/>
    </source>
</evidence>
<dbReference type="EMBL" id="OU900105">
    <property type="protein sequence ID" value="CAG9856530.1"/>
    <property type="molecule type" value="Genomic_DNA"/>
</dbReference>
<feature type="domain" description="Nose resistant-to-fluoxetine protein N-terminal" evidence="3">
    <location>
        <begin position="84"/>
        <end position="246"/>
    </location>
</feature>
<name>A0A9N9XLT8_PHYSR</name>
<accession>A0A9N9XLT8</accession>
<dbReference type="GO" id="GO:0016747">
    <property type="term" value="F:acyltransferase activity, transferring groups other than amino-acyl groups"/>
    <property type="evidence" value="ECO:0007669"/>
    <property type="project" value="InterPro"/>
</dbReference>
<dbReference type="Proteomes" id="UP001153712">
    <property type="component" value="Chromosome 12"/>
</dbReference>
<sequence length="796" mass="88819">MAFKVFLLFLLCFAESVPSNFDGNQTASPPGNFSDESKTHHHPANVSASVRISPQAATSLAKVLNFYNTELLAVEYSGFKGSLSHGCQKDVEAYIEGLSKPENWALKMDDASGRYSTGWFWGNTYWVGSQNLCENIAPKKQIFITSQNHSRSKRAADASIKPFSPASASGYKEDAVESTNGPPFPVSFFKLRLHLNSTYTTEERILHLGLCMPHSCSGADVQKIVEETSATSTKISIKVEAVRSEHDRYNFWTDTTFIAMSVATAGIVCLLAIGTAFDYYLEHLKNCNMKDKNCMHFNGKLDMTGGNPKGKNGKCGLYAGNNNNSCGNVEDHNRSVELCSNASKSHESLIKFVLKEMLLSFSVRINMAYICDQNVGSDTISVIHGLKAISMAWVILGHTCIIAFKYSDNMEYRRIVQQEFMFQTVTNGTFSVDTFFFTSGLLVSFLYFRTNAKGKLDKLNKGNHFVAGVLHFLGLIAYRFARLTAPYLFTIGIVEITMKWFTYNSVFEPPTMDHVNCPNYWWRNVLYINTLFPVEEMCMLWSWYLSDDTQFYVVGAIMLILATSHFKSAAALLVAFIVSSWLTTGYIAYSNSHLPGTDDPLALFDKIYDKPWTRLGPYLIGMCTGWILFKKNCKIHMPKWIVVIGWTVSVSILLSLVYGLYEQKLSPWLGAAYSALSHSAWALGLAWIVVACVTGYGGFVDKILSATILYPFSRVTYCAYLLHPIAIRVMVMSMDSPLHLGSVVTVIWYLGQLVLAFVLSFIVSVAFEAPVVSLLRIIAKVLFMRGRERSGAAPVQ</sequence>
<reference evidence="4" key="1">
    <citation type="submission" date="2022-01" db="EMBL/GenBank/DDBJ databases">
        <authorList>
            <person name="King R."/>
        </authorList>
    </citation>
    <scope>NUCLEOTIDE SEQUENCE</scope>
</reference>
<dbReference type="OrthoDB" id="207378at2759"/>
<dbReference type="PANTHER" id="PTHR11161:SF72">
    <property type="entry name" value="FI21449P1"/>
    <property type="match status" value="1"/>
</dbReference>
<keyword evidence="5" id="KW-1185">Reference proteome</keyword>
<feature type="signal peptide" evidence="2">
    <location>
        <begin position="1"/>
        <end position="16"/>
    </location>
</feature>